<dbReference type="EMBL" id="POAF01000005">
    <property type="protein sequence ID" value="RBM00727.1"/>
    <property type="molecule type" value="Genomic_DNA"/>
</dbReference>
<keyword evidence="3" id="KW-0479">Metal-binding</keyword>
<comment type="subcellular location">
    <subcellularLocation>
        <location evidence="1">Cell envelope</location>
    </subcellularLocation>
</comment>
<dbReference type="GO" id="GO:0030001">
    <property type="term" value="P:metal ion transport"/>
    <property type="evidence" value="ECO:0007669"/>
    <property type="project" value="InterPro"/>
</dbReference>
<feature type="compositionally biased region" description="Basic and acidic residues" evidence="5">
    <location>
        <begin position="144"/>
        <end position="164"/>
    </location>
</feature>
<evidence type="ECO:0000256" key="4">
    <source>
        <dbReference type="ARBA" id="ARBA00022729"/>
    </source>
</evidence>
<proteinExistence type="predicted"/>
<keyword evidence="4" id="KW-0732">Signal</keyword>
<comment type="caution">
    <text evidence="6">The sequence shown here is derived from an EMBL/GenBank/DDBJ whole genome shotgun (WGS) entry which is preliminary data.</text>
</comment>
<dbReference type="AlphaFoldDB" id="A0A365YEA7"/>
<dbReference type="InterPro" id="IPR050492">
    <property type="entry name" value="Bact_metal-bind_prot9"/>
</dbReference>
<dbReference type="Gene3D" id="3.40.50.1980">
    <property type="entry name" value="Nitrogenase molybdenum iron protein domain"/>
    <property type="match status" value="2"/>
</dbReference>
<evidence type="ECO:0000256" key="5">
    <source>
        <dbReference type="SAM" id="MobiDB-lite"/>
    </source>
</evidence>
<accession>A0A365YEA7</accession>
<sequence length="339" mass="35600">MVLNSEPELESFLVKNRSILASLALVPVAGLLLSGCSSDAQSAPETSGPSIVATTNVYAQIAQTVAGEHAEVSEIIASTAQDPHSYEPTARDKLAVSQASIVLANGGGYDSFMDTLVQSLPQEQRDNLSLLHVVDSSPVAAEEAQGHGDEADEHAHDEGGEHGHEHAEYNEHVWYDLDSMSALADALAAELGKQDAANAADYTRNAREFDADIEQLAGELSAAGLEGKSYLMTEPVPFHLLEDAGMVNKTPAGLSEAIEEGEGIAPLTLKNAEDLLAGKGADVMVYNVQTEGTETKALSSVAKDAGVPVVELTETITDGSTYLEWMQGNIESLASALKG</sequence>
<evidence type="ECO:0000313" key="7">
    <source>
        <dbReference type="Proteomes" id="UP000252167"/>
    </source>
</evidence>
<reference evidence="6 7" key="1">
    <citation type="submission" date="2018-01" db="EMBL/GenBank/DDBJ databases">
        <title>Glutamicibacter soli strain NHPC-3 Whole genome sequence and assembly.</title>
        <authorList>
            <person name="Choudhury P."/>
            <person name="Gupta D."/>
            <person name="Sengupta K."/>
            <person name="Jawed A."/>
            <person name="Sultana N."/>
            <person name="Saha P."/>
        </authorList>
    </citation>
    <scope>NUCLEOTIDE SEQUENCE [LARGE SCALE GENOMIC DNA]</scope>
    <source>
        <strain evidence="6 7">NHPC-3</strain>
    </source>
</reference>
<dbReference type="SUPFAM" id="SSF53807">
    <property type="entry name" value="Helical backbone' metal receptor"/>
    <property type="match status" value="1"/>
</dbReference>
<dbReference type="PANTHER" id="PTHR42953:SF1">
    <property type="entry name" value="METAL-BINDING PROTEIN HI_0362-RELATED"/>
    <property type="match status" value="1"/>
</dbReference>
<evidence type="ECO:0000256" key="2">
    <source>
        <dbReference type="ARBA" id="ARBA00022448"/>
    </source>
</evidence>
<dbReference type="GO" id="GO:0030313">
    <property type="term" value="C:cell envelope"/>
    <property type="evidence" value="ECO:0007669"/>
    <property type="project" value="UniProtKB-SubCell"/>
</dbReference>
<dbReference type="Pfam" id="PF01297">
    <property type="entry name" value="ZnuA"/>
    <property type="match status" value="1"/>
</dbReference>
<dbReference type="Proteomes" id="UP000252167">
    <property type="component" value="Unassembled WGS sequence"/>
</dbReference>
<protein>
    <submittedName>
        <fullName evidence="6">ABC transporter substrate-binding protein</fullName>
    </submittedName>
</protein>
<evidence type="ECO:0000256" key="3">
    <source>
        <dbReference type="ARBA" id="ARBA00022723"/>
    </source>
</evidence>
<dbReference type="InterPro" id="IPR006127">
    <property type="entry name" value="ZnuA-like"/>
</dbReference>
<organism evidence="6 7">
    <name type="scientific">Glutamicibacter soli</name>
    <dbReference type="NCBI Taxonomy" id="453836"/>
    <lineage>
        <taxon>Bacteria</taxon>
        <taxon>Bacillati</taxon>
        <taxon>Actinomycetota</taxon>
        <taxon>Actinomycetes</taxon>
        <taxon>Micrococcales</taxon>
        <taxon>Micrococcaceae</taxon>
        <taxon>Glutamicibacter</taxon>
    </lineage>
</organism>
<evidence type="ECO:0000313" key="6">
    <source>
        <dbReference type="EMBL" id="RBM00727.1"/>
    </source>
</evidence>
<evidence type="ECO:0000256" key="1">
    <source>
        <dbReference type="ARBA" id="ARBA00004196"/>
    </source>
</evidence>
<keyword evidence="7" id="KW-1185">Reference proteome</keyword>
<dbReference type="GO" id="GO:0046872">
    <property type="term" value="F:metal ion binding"/>
    <property type="evidence" value="ECO:0007669"/>
    <property type="project" value="UniProtKB-KW"/>
</dbReference>
<feature type="region of interest" description="Disordered" evidence="5">
    <location>
        <begin position="139"/>
        <end position="164"/>
    </location>
</feature>
<dbReference type="PANTHER" id="PTHR42953">
    <property type="entry name" value="HIGH-AFFINITY ZINC UPTAKE SYSTEM PROTEIN ZNUA-RELATED"/>
    <property type="match status" value="1"/>
</dbReference>
<gene>
    <name evidence="6" type="ORF">C1H84_12405</name>
</gene>
<name>A0A365YEA7_9MICC</name>
<keyword evidence="2" id="KW-0813">Transport</keyword>